<organism evidence="1 2">
    <name type="scientific">Metabacillus herbersteinensis</name>
    <dbReference type="NCBI Taxonomy" id="283816"/>
    <lineage>
        <taxon>Bacteria</taxon>
        <taxon>Bacillati</taxon>
        <taxon>Bacillota</taxon>
        <taxon>Bacilli</taxon>
        <taxon>Bacillales</taxon>
        <taxon>Bacillaceae</taxon>
        <taxon>Metabacillus</taxon>
    </lineage>
</organism>
<protein>
    <submittedName>
        <fullName evidence="1">Uncharacterized protein</fullName>
    </submittedName>
</protein>
<evidence type="ECO:0000313" key="2">
    <source>
        <dbReference type="Proteomes" id="UP001589854"/>
    </source>
</evidence>
<gene>
    <name evidence="1" type="ORF">ACFFIX_10060</name>
</gene>
<proteinExistence type="predicted"/>
<name>A0ABV6GEB5_9BACI</name>
<evidence type="ECO:0000313" key="1">
    <source>
        <dbReference type="EMBL" id="MFC0271798.1"/>
    </source>
</evidence>
<keyword evidence="2" id="KW-1185">Reference proteome</keyword>
<reference evidence="1 2" key="1">
    <citation type="submission" date="2024-09" db="EMBL/GenBank/DDBJ databases">
        <authorList>
            <person name="Sun Q."/>
            <person name="Mori K."/>
        </authorList>
    </citation>
    <scope>NUCLEOTIDE SEQUENCE [LARGE SCALE GENOMIC DNA]</scope>
    <source>
        <strain evidence="1 2">CCM 7228</strain>
    </source>
</reference>
<accession>A0ABV6GEB5</accession>
<dbReference type="Proteomes" id="UP001589854">
    <property type="component" value="Unassembled WGS sequence"/>
</dbReference>
<comment type="caution">
    <text evidence="1">The sequence shown here is derived from an EMBL/GenBank/DDBJ whole genome shotgun (WGS) entry which is preliminary data.</text>
</comment>
<sequence length="79" mass="9377">MKLHEWREKTSVFFLIKTSIGPVSTYLSQPFKTLLKDSTIHYGYYFNEDEWQNVDYAVDFEGEIITVYVSDLDWENVEG</sequence>
<dbReference type="EMBL" id="JBHLVO010000006">
    <property type="protein sequence ID" value="MFC0271798.1"/>
    <property type="molecule type" value="Genomic_DNA"/>
</dbReference>